<dbReference type="OrthoDB" id="408493at2759"/>
<dbReference type="EMBL" id="CAJFDH010000006">
    <property type="protein sequence ID" value="CAD5230013.1"/>
    <property type="molecule type" value="Genomic_DNA"/>
</dbReference>
<evidence type="ECO:0000313" key="8">
    <source>
        <dbReference type="EMBL" id="CAD5230013.1"/>
    </source>
</evidence>
<dbReference type="Gene3D" id="1.10.3730.20">
    <property type="match status" value="1"/>
</dbReference>
<name>A0A811LSC9_9BILA</name>
<dbReference type="Proteomes" id="UP000614601">
    <property type="component" value="Unassembled WGS sequence"/>
</dbReference>
<keyword evidence="6 7" id="KW-0472">Membrane</keyword>
<protein>
    <recommendedName>
        <fullName evidence="10">UDP-galactose transporter</fullName>
    </recommendedName>
</protein>
<dbReference type="Proteomes" id="UP000783686">
    <property type="component" value="Unassembled WGS sequence"/>
</dbReference>
<dbReference type="Pfam" id="PF04142">
    <property type="entry name" value="Nuc_sug_transp"/>
    <property type="match status" value="1"/>
</dbReference>
<dbReference type="NCBIfam" id="TIGR00803">
    <property type="entry name" value="nst"/>
    <property type="match status" value="1"/>
</dbReference>
<comment type="subcellular location">
    <subcellularLocation>
        <location evidence="1">Membrane</location>
        <topology evidence="1">Multi-pass membrane protein</topology>
    </subcellularLocation>
</comment>
<evidence type="ECO:0000256" key="7">
    <source>
        <dbReference type="SAM" id="Phobius"/>
    </source>
</evidence>
<comment type="caution">
    <text evidence="8">The sequence shown here is derived from an EMBL/GenBank/DDBJ whole genome shotgun (WGS) entry which is preliminary data.</text>
</comment>
<feature type="transmembrane region" description="Helical" evidence="7">
    <location>
        <begin position="230"/>
        <end position="254"/>
    </location>
</feature>
<keyword evidence="5 7" id="KW-1133">Transmembrane helix</keyword>
<accession>A0A811LSC9</accession>
<evidence type="ECO:0000313" key="9">
    <source>
        <dbReference type="Proteomes" id="UP000614601"/>
    </source>
</evidence>
<keyword evidence="3" id="KW-0762">Sugar transport</keyword>
<keyword evidence="3" id="KW-0813">Transport</keyword>
<feature type="transmembrane region" description="Helical" evidence="7">
    <location>
        <begin position="37"/>
        <end position="57"/>
    </location>
</feature>
<dbReference type="GO" id="GO:0000139">
    <property type="term" value="C:Golgi membrane"/>
    <property type="evidence" value="ECO:0007669"/>
    <property type="project" value="InterPro"/>
</dbReference>
<feature type="transmembrane region" description="Helical" evidence="7">
    <location>
        <begin position="356"/>
        <end position="375"/>
    </location>
</feature>
<feature type="transmembrane region" description="Helical" evidence="7">
    <location>
        <begin position="69"/>
        <end position="89"/>
    </location>
</feature>
<dbReference type="PANTHER" id="PTHR10231">
    <property type="entry name" value="NUCLEOTIDE-SUGAR TRANSMEMBRANE TRANSPORTER"/>
    <property type="match status" value="1"/>
</dbReference>
<sequence>MTKIRDPAVVHSDVKKLDKLDDTHESKKEKMALMIRYASLTILVVQFSSYVLVMKYANEIPNHKKYARSSVVLFTELIKLAITTVLYFMSCKSTLKFFRGLRYHFVYDFVDTIKVGIPAIIYTIQNYLLYLAIEHIDSTTYLVTYQTKTLTTAIFSVILLRKCLSAAQWLSLFILCAGVAVVTVAKEKSTPAKIDSQLNFNHTANGLNNTEGLNSTDLKNLTQHTEVDHFTHVAIGMSAVLVACVLSGFAGVYFEKVLKKTNVSLWMRNLQLSALAIPAAIATMFISDYELVKSEGLATGFNIYIWSAVLLQAVGGLIIAVVIKYADNILKSLASSLAIIVSAIVVAVIFHRYPSMLFGAGTAMVIFSVFMYSYCPVKKSEDTNSESEQPSIVREMSDSELVTEKKINNDIAVFKV</sequence>
<proteinExistence type="inferred from homology"/>
<comment type="similarity">
    <text evidence="2">Belongs to the nucleotide-sugar transporter family. SLC35A subfamily.</text>
</comment>
<evidence type="ECO:0000256" key="2">
    <source>
        <dbReference type="ARBA" id="ARBA00009976"/>
    </source>
</evidence>
<evidence type="ECO:0000256" key="5">
    <source>
        <dbReference type="ARBA" id="ARBA00022989"/>
    </source>
</evidence>
<evidence type="ECO:0000256" key="3">
    <source>
        <dbReference type="ARBA" id="ARBA00022597"/>
    </source>
</evidence>
<gene>
    <name evidence="8" type="ORF">BOKJ2_LOCUS13923</name>
</gene>
<keyword evidence="4 7" id="KW-0812">Transmembrane</keyword>
<dbReference type="GO" id="GO:0015165">
    <property type="term" value="F:pyrimidine nucleotide-sugar transmembrane transporter activity"/>
    <property type="evidence" value="ECO:0007669"/>
    <property type="project" value="InterPro"/>
</dbReference>
<evidence type="ECO:0000256" key="4">
    <source>
        <dbReference type="ARBA" id="ARBA00022692"/>
    </source>
</evidence>
<organism evidence="8 9">
    <name type="scientific">Bursaphelenchus okinawaensis</name>
    <dbReference type="NCBI Taxonomy" id="465554"/>
    <lineage>
        <taxon>Eukaryota</taxon>
        <taxon>Metazoa</taxon>
        <taxon>Ecdysozoa</taxon>
        <taxon>Nematoda</taxon>
        <taxon>Chromadorea</taxon>
        <taxon>Rhabditida</taxon>
        <taxon>Tylenchina</taxon>
        <taxon>Tylenchomorpha</taxon>
        <taxon>Aphelenchoidea</taxon>
        <taxon>Aphelenchoididae</taxon>
        <taxon>Bursaphelenchus</taxon>
    </lineage>
</organism>
<reference evidence="8" key="1">
    <citation type="submission" date="2020-09" db="EMBL/GenBank/DDBJ databases">
        <authorList>
            <person name="Kikuchi T."/>
        </authorList>
    </citation>
    <scope>NUCLEOTIDE SEQUENCE</scope>
    <source>
        <strain evidence="8">SH1</strain>
    </source>
</reference>
<dbReference type="InterPro" id="IPR007271">
    <property type="entry name" value="Nuc_sug_transpt"/>
</dbReference>
<feature type="transmembrane region" description="Helical" evidence="7">
    <location>
        <begin position="330"/>
        <end position="350"/>
    </location>
</feature>
<feature type="transmembrane region" description="Helical" evidence="7">
    <location>
        <begin position="303"/>
        <end position="323"/>
    </location>
</feature>
<evidence type="ECO:0000256" key="1">
    <source>
        <dbReference type="ARBA" id="ARBA00004141"/>
    </source>
</evidence>
<dbReference type="SUPFAM" id="SSF103481">
    <property type="entry name" value="Multidrug resistance efflux transporter EmrE"/>
    <property type="match status" value="1"/>
</dbReference>
<feature type="transmembrane region" description="Helical" evidence="7">
    <location>
        <begin position="266"/>
        <end position="287"/>
    </location>
</feature>
<dbReference type="InterPro" id="IPR037185">
    <property type="entry name" value="EmrE-like"/>
</dbReference>
<dbReference type="PIRSF" id="PIRSF005799">
    <property type="entry name" value="UDP-gal_transpt"/>
    <property type="match status" value="1"/>
</dbReference>
<feature type="transmembrane region" description="Helical" evidence="7">
    <location>
        <begin position="166"/>
        <end position="185"/>
    </location>
</feature>
<dbReference type="EMBL" id="CAJFCW020000006">
    <property type="protein sequence ID" value="CAG9127402.1"/>
    <property type="molecule type" value="Genomic_DNA"/>
</dbReference>
<dbReference type="AlphaFoldDB" id="A0A811LSC9"/>
<evidence type="ECO:0000256" key="6">
    <source>
        <dbReference type="ARBA" id="ARBA00023136"/>
    </source>
</evidence>
<evidence type="ECO:0008006" key="10">
    <source>
        <dbReference type="Google" id="ProtNLM"/>
    </source>
</evidence>
<keyword evidence="9" id="KW-1185">Reference proteome</keyword>